<evidence type="ECO:0000256" key="4">
    <source>
        <dbReference type="ARBA" id="ARBA00022729"/>
    </source>
</evidence>
<dbReference type="InterPro" id="IPR051395">
    <property type="entry name" value="Cytochrome_c_Peroxidase/MauG"/>
</dbReference>
<feature type="domain" description="Cytochrome c" evidence="8">
    <location>
        <begin position="207"/>
        <end position="384"/>
    </location>
</feature>
<keyword evidence="2 7" id="KW-0349">Heme</keyword>
<protein>
    <submittedName>
        <fullName evidence="9">Cytochrome-c peroxidase</fullName>
    </submittedName>
</protein>
<dbReference type="EMBL" id="JAFVMF010000008">
    <property type="protein sequence ID" value="MBO1359912.1"/>
    <property type="molecule type" value="Genomic_DNA"/>
</dbReference>
<dbReference type="InterPro" id="IPR036909">
    <property type="entry name" value="Cyt_c-like_dom_sf"/>
</dbReference>
<evidence type="ECO:0000313" key="9">
    <source>
        <dbReference type="EMBL" id="MBO1359912.1"/>
    </source>
</evidence>
<evidence type="ECO:0000256" key="5">
    <source>
        <dbReference type="ARBA" id="ARBA00023002"/>
    </source>
</evidence>
<dbReference type="InterPro" id="IPR004852">
    <property type="entry name" value="Di-haem_cyt_c_peroxidsae"/>
</dbReference>
<dbReference type="SUPFAM" id="SSF46626">
    <property type="entry name" value="Cytochrome c"/>
    <property type="match status" value="2"/>
</dbReference>
<organism evidence="9 10">
    <name type="scientific">Acetobacter sacchari</name>
    <dbReference type="NCBI Taxonomy" id="2661687"/>
    <lineage>
        <taxon>Bacteria</taxon>
        <taxon>Pseudomonadati</taxon>
        <taxon>Pseudomonadota</taxon>
        <taxon>Alphaproteobacteria</taxon>
        <taxon>Acetobacterales</taxon>
        <taxon>Acetobacteraceae</taxon>
        <taxon>Acetobacter</taxon>
    </lineage>
</organism>
<keyword evidence="3 7" id="KW-0479">Metal-binding</keyword>
<dbReference type="InterPro" id="IPR009056">
    <property type="entry name" value="Cyt_c-like_dom"/>
</dbReference>
<comment type="caution">
    <text evidence="9">The sequence shown here is derived from an EMBL/GenBank/DDBJ whole genome shotgun (WGS) entry which is preliminary data.</text>
</comment>
<keyword evidence="4" id="KW-0732">Signal</keyword>
<dbReference type="Pfam" id="PF03150">
    <property type="entry name" value="CCP_MauG"/>
    <property type="match status" value="1"/>
</dbReference>
<dbReference type="PROSITE" id="PS51007">
    <property type="entry name" value="CYTC"/>
    <property type="match status" value="1"/>
</dbReference>
<sequence length="395" mass="42997">MAQIGRAMFYDTALSGSGRLSCASCHDPENHYGPSGAAAVFLGGTDMKSQGRRAVPSLMYLERQPAFSIGPDDPLAETAPQIQAASATTSHGPKSAANTAASAANLVPQGGLFWDGRADTFQQQATGPLYDPVEMASTREKVLDRLNHAPYTAALMQMAGVSGEKSPDFLLDEAMFALSRYQVEEKDFHPYSSKFDSWLEGRAKFTSLERRGYLLFNDPEKGNCAACHVDTPQANGLPPLFTDHQYEALGAPRNLDILMNRDASHYDLGVCDAQSAGRKALAAYCGMFATPTLRNSATRKVFFHNGVFHSLDKVLEFYALRDIDPARFYGRDSSGNVRAYDDLPQQYRANLDTTDAPLDRKPGDQPGVSEDERAAIIAFLKTLTDRHVTTGHGAP</sequence>
<reference evidence="9 10" key="1">
    <citation type="submission" date="2021-03" db="EMBL/GenBank/DDBJ databases">
        <title>The complete genome sequence of Acetobacter sacchari TBRC 11175.</title>
        <authorList>
            <person name="Charoenyingcharoen P."/>
            <person name="Yukphan P."/>
        </authorList>
    </citation>
    <scope>NUCLEOTIDE SEQUENCE [LARGE SCALE GENOMIC DNA]</scope>
    <source>
        <strain evidence="9 10">TBRC 11175</strain>
    </source>
</reference>
<evidence type="ECO:0000256" key="3">
    <source>
        <dbReference type="ARBA" id="ARBA00022723"/>
    </source>
</evidence>
<name>A0ABS3LVH3_9PROT</name>
<keyword evidence="6 7" id="KW-0408">Iron</keyword>
<evidence type="ECO:0000313" key="10">
    <source>
        <dbReference type="Proteomes" id="UP000664771"/>
    </source>
</evidence>
<dbReference type="PANTHER" id="PTHR30600">
    <property type="entry name" value="CYTOCHROME C PEROXIDASE-RELATED"/>
    <property type="match status" value="1"/>
</dbReference>
<comment type="subcellular location">
    <subcellularLocation>
        <location evidence="1">Cell envelope</location>
    </subcellularLocation>
</comment>
<evidence type="ECO:0000259" key="8">
    <source>
        <dbReference type="PROSITE" id="PS51007"/>
    </source>
</evidence>
<proteinExistence type="predicted"/>
<gene>
    <name evidence="9" type="ORF">J2D73_08900</name>
</gene>
<dbReference type="Gene3D" id="1.10.760.10">
    <property type="entry name" value="Cytochrome c-like domain"/>
    <property type="match status" value="2"/>
</dbReference>
<dbReference type="PANTHER" id="PTHR30600:SF10">
    <property type="entry name" value="BLL6722 PROTEIN"/>
    <property type="match status" value="1"/>
</dbReference>
<dbReference type="Proteomes" id="UP000664771">
    <property type="component" value="Unassembled WGS sequence"/>
</dbReference>
<evidence type="ECO:0000256" key="2">
    <source>
        <dbReference type="ARBA" id="ARBA00022617"/>
    </source>
</evidence>
<evidence type="ECO:0000256" key="1">
    <source>
        <dbReference type="ARBA" id="ARBA00004196"/>
    </source>
</evidence>
<accession>A0ABS3LVH3</accession>
<keyword evidence="10" id="KW-1185">Reference proteome</keyword>
<evidence type="ECO:0000256" key="7">
    <source>
        <dbReference type="PROSITE-ProRule" id="PRU00433"/>
    </source>
</evidence>
<evidence type="ECO:0000256" key="6">
    <source>
        <dbReference type="ARBA" id="ARBA00023004"/>
    </source>
</evidence>
<keyword evidence="5" id="KW-0560">Oxidoreductase</keyword>
<keyword evidence="9" id="KW-0575">Peroxidase</keyword>
<dbReference type="GO" id="GO:0004601">
    <property type="term" value="F:peroxidase activity"/>
    <property type="evidence" value="ECO:0007669"/>
    <property type="project" value="UniProtKB-KW"/>
</dbReference>